<reference evidence="2 3" key="1">
    <citation type="submission" date="2013-07" db="EMBL/GenBank/DDBJ databases">
        <title>The Genome Sequence of Kwoniella mangroviensis CBS10435.</title>
        <authorList>
            <consortium name="The Broad Institute Genome Sequencing Platform"/>
            <person name="Cuomo C."/>
            <person name="Litvintseva A."/>
            <person name="Chen Y."/>
            <person name="Heitman J."/>
            <person name="Sun S."/>
            <person name="Springer D."/>
            <person name="Dromer F."/>
            <person name="Young S.K."/>
            <person name="Zeng Q."/>
            <person name="Gargeya S."/>
            <person name="Fitzgerald M."/>
            <person name="Abouelleil A."/>
            <person name="Alvarado L."/>
            <person name="Berlin A.M."/>
            <person name="Chapman S.B."/>
            <person name="Dewar J."/>
            <person name="Goldberg J."/>
            <person name="Griggs A."/>
            <person name="Gujja S."/>
            <person name="Hansen M."/>
            <person name="Howarth C."/>
            <person name="Imamovic A."/>
            <person name="Larimer J."/>
            <person name="McCowan C."/>
            <person name="Murphy C."/>
            <person name="Pearson M."/>
            <person name="Priest M."/>
            <person name="Roberts A."/>
            <person name="Saif S."/>
            <person name="Shea T."/>
            <person name="Sykes S."/>
            <person name="Wortman J."/>
            <person name="Nusbaum C."/>
            <person name="Birren B."/>
        </authorList>
    </citation>
    <scope>NUCLEOTIDE SEQUENCE [LARGE SCALE GENOMIC DNA]</scope>
    <source>
        <strain evidence="2 3">CBS 10435</strain>
    </source>
</reference>
<gene>
    <name evidence="2" type="ORF">L486_03370</name>
</gene>
<proteinExistence type="predicted"/>
<evidence type="ECO:0000313" key="2">
    <source>
        <dbReference type="EMBL" id="OCF58879.1"/>
    </source>
</evidence>
<feature type="region of interest" description="Disordered" evidence="1">
    <location>
        <begin position="62"/>
        <end position="102"/>
    </location>
</feature>
<name>A0A1B9ITL1_9TREE</name>
<evidence type="ECO:0000256" key="1">
    <source>
        <dbReference type="SAM" id="MobiDB-lite"/>
    </source>
</evidence>
<dbReference type="EMBL" id="KI669461">
    <property type="protein sequence ID" value="OCF58879.1"/>
    <property type="molecule type" value="Genomic_DNA"/>
</dbReference>
<dbReference type="Proteomes" id="UP000092583">
    <property type="component" value="Unassembled WGS sequence"/>
</dbReference>
<dbReference type="AlphaFoldDB" id="A0A1B9ITL1"/>
<evidence type="ECO:0000313" key="3">
    <source>
        <dbReference type="Proteomes" id="UP000092583"/>
    </source>
</evidence>
<keyword evidence="3" id="KW-1185">Reference proteome</keyword>
<protein>
    <submittedName>
        <fullName evidence="2">Uncharacterized protein</fullName>
    </submittedName>
</protein>
<reference evidence="3" key="2">
    <citation type="submission" date="2013-12" db="EMBL/GenBank/DDBJ databases">
        <title>Evolution of pathogenesis and genome organization in the Tremellales.</title>
        <authorList>
            <person name="Cuomo C."/>
            <person name="Litvintseva A."/>
            <person name="Heitman J."/>
            <person name="Chen Y."/>
            <person name="Sun S."/>
            <person name="Springer D."/>
            <person name="Dromer F."/>
            <person name="Young S."/>
            <person name="Zeng Q."/>
            <person name="Chapman S."/>
            <person name="Gujja S."/>
            <person name="Saif S."/>
            <person name="Birren B."/>
        </authorList>
    </citation>
    <scope>NUCLEOTIDE SEQUENCE [LARGE SCALE GENOMIC DNA]</scope>
    <source>
        <strain evidence="3">CBS 10435</strain>
    </source>
</reference>
<sequence length="102" mass="11437">MQFSEDTANNTDDVTDDNDICRRKVQSTREALYPHFKDHGAFRYDLIDEHPDIRKAIQLSLRESTGGHGTQLHAAKRASPLESQGRLNKDAGEGSSTGVRKR</sequence>
<organism evidence="2 3">
    <name type="scientific">Kwoniella mangroviensis CBS 10435</name>
    <dbReference type="NCBI Taxonomy" id="1331196"/>
    <lineage>
        <taxon>Eukaryota</taxon>
        <taxon>Fungi</taxon>
        <taxon>Dikarya</taxon>
        <taxon>Basidiomycota</taxon>
        <taxon>Agaricomycotina</taxon>
        <taxon>Tremellomycetes</taxon>
        <taxon>Tremellales</taxon>
        <taxon>Cryptococcaceae</taxon>
        <taxon>Kwoniella</taxon>
    </lineage>
</organism>
<accession>A0A1B9ITL1</accession>